<reference evidence="1 2" key="1">
    <citation type="journal article" date="2014" name="Curr. Biol.">
        <title>The genome of the clonal raider ant Cerapachys biroi.</title>
        <authorList>
            <person name="Oxley P.R."/>
            <person name="Ji L."/>
            <person name="Fetter-Pruneda I."/>
            <person name="McKenzie S.K."/>
            <person name="Li C."/>
            <person name="Hu H."/>
            <person name="Zhang G."/>
            <person name="Kronauer D.J."/>
        </authorList>
    </citation>
    <scope>NUCLEOTIDE SEQUENCE [LARGE SCALE GENOMIC DNA]</scope>
</reference>
<keyword evidence="2" id="KW-1185">Reference proteome</keyword>
<organism evidence="1 2">
    <name type="scientific">Ooceraea biroi</name>
    <name type="common">Clonal raider ant</name>
    <name type="synonym">Cerapachys biroi</name>
    <dbReference type="NCBI Taxonomy" id="2015173"/>
    <lineage>
        <taxon>Eukaryota</taxon>
        <taxon>Metazoa</taxon>
        <taxon>Ecdysozoa</taxon>
        <taxon>Arthropoda</taxon>
        <taxon>Hexapoda</taxon>
        <taxon>Insecta</taxon>
        <taxon>Pterygota</taxon>
        <taxon>Neoptera</taxon>
        <taxon>Endopterygota</taxon>
        <taxon>Hymenoptera</taxon>
        <taxon>Apocrita</taxon>
        <taxon>Aculeata</taxon>
        <taxon>Formicoidea</taxon>
        <taxon>Formicidae</taxon>
        <taxon>Dorylinae</taxon>
        <taxon>Ooceraea</taxon>
    </lineage>
</organism>
<dbReference type="EMBL" id="KK107154">
    <property type="protein sequence ID" value="EZA56820.1"/>
    <property type="molecule type" value="Genomic_DNA"/>
</dbReference>
<proteinExistence type="predicted"/>
<name>A0A026WLA5_OOCBI</name>
<sequence length="94" mass="10234">MGKMAGRTAIASTFYSTSTRIDILKVLASLLIILSIRIVQASFFVRNLGPLRGILSGSTKFFRVPFPSALVVLLNSQAGDHSYPHQIKSSIDKP</sequence>
<accession>A0A026WLA5</accession>
<protein>
    <submittedName>
        <fullName evidence="1">Uncharacterized protein</fullName>
    </submittedName>
</protein>
<evidence type="ECO:0000313" key="1">
    <source>
        <dbReference type="EMBL" id="EZA56820.1"/>
    </source>
</evidence>
<evidence type="ECO:0000313" key="2">
    <source>
        <dbReference type="Proteomes" id="UP000053097"/>
    </source>
</evidence>
<dbReference type="AlphaFoldDB" id="A0A026WLA5"/>
<dbReference type="Proteomes" id="UP000053097">
    <property type="component" value="Unassembled WGS sequence"/>
</dbReference>
<gene>
    <name evidence="1" type="ORF">X777_02671</name>
</gene>